<dbReference type="PANTHER" id="PTHR35089">
    <property type="entry name" value="CHAPERONE PROTEIN SKP"/>
    <property type="match status" value="1"/>
</dbReference>
<dbReference type="PANTHER" id="PTHR35089:SF1">
    <property type="entry name" value="CHAPERONE PROTEIN SKP"/>
    <property type="match status" value="1"/>
</dbReference>
<evidence type="ECO:0000313" key="3">
    <source>
        <dbReference type="EMBL" id="VAW66573.1"/>
    </source>
</evidence>
<comment type="similarity">
    <text evidence="1">Belongs to the Skp family.</text>
</comment>
<evidence type="ECO:0000256" key="2">
    <source>
        <dbReference type="ARBA" id="ARBA00022729"/>
    </source>
</evidence>
<protein>
    <recommendedName>
        <fullName evidence="4">Outer membrane protein H</fullName>
    </recommendedName>
</protein>
<dbReference type="GO" id="GO:0005829">
    <property type="term" value="C:cytosol"/>
    <property type="evidence" value="ECO:0007669"/>
    <property type="project" value="TreeGrafter"/>
</dbReference>
<dbReference type="GO" id="GO:0051082">
    <property type="term" value="F:unfolded protein binding"/>
    <property type="evidence" value="ECO:0007669"/>
    <property type="project" value="InterPro"/>
</dbReference>
<dbReference type="AlphaFoldDB" id="A0A3B0XR28"/>
<keyword evidence="2" id="KW-0732">Signal</keyword>
<organism evidence="3">
    <name type="scientific">hydrothermal vent metagenome</name>
    <dbReference type="NCBI Taxonomy" id="652676"/>
    <lineage>
        <taxon>unclassified sequences</taxon>
        <taxon>metagenomes</taxon>
        <taxon>ecological metagenomes</taxon>
    </lineage>
</organism>
<accession>A0A3B0XR28</accession>
<dbReference type="Pfam" id="PF03938">
    <property type="entry name" value="OmpH"/>
    <property type="match status" value="1"/>
</dbReference>
<dbReference type="GO" id="GO:0050821">
    <property type="term" value="P:protein stabilization"/>
    <property type="evidence" value="ECO:0007669"/>
    <property type="project" value="TreeGrafter"/>
</dbReference>
<dbReference type="EMBL" id="UOFG01000279">
    <property type="protein sequence ID" value="VAW66573.1"/>
    <property type="molecule type" value="Genomic_DNA"/>
</dbReference>
<dbReference type="SMART" id="SM00935">
    <property type="entry name" value="OmpH"/>
    <property type="match status" value="1"/>
</dbReference>
<name>A0A3B0XR28_9ZZZZ</name>
<evidence type="ECO:0000256" key="1">
    <source>
        <dbReference type="ARBA" id="ARBA00009091"/>
    </source>
</evidence>
<dbReference type="SUPFAM" id="SSF111384">
    <property type="entry name" value="OmpH-like"/>
    <property type="match status" value="1"/>
</dbReference>
<dbReference type="InterPro" id="IPR024930">
    <property type="entry name" value="Skp_dom_sf"/>
</dbReference>
<reference evidence="3" key="1">
    <citation type="submission" date="2018-06" db="EMBL/GenBank/DDBJ databases">
        <authorList>
            <person name="Zhirakovskaya E."/>
        </authorList>
    </citation>
    <scope>NUCLEOTIDE SEQUENCE</scope>
</reference>
<dbReference type="InterPro" id="IPR005632">
    <property type="entry name" value="Chaperone_Skp"/>
</dbReference>
<sequence length="170" mass="19138">MKKIVAVFALVSALALPVTGYAEKIGFVNVALLFGEYDKIEGIQKKIEKQFGGKQKELEKLGETIKAKGKEIKTNELMMTESKLQGAKKKFSDMLINMRDRELAFKKELQAAQNVEMSKFRNIVSDIIKKYAKDKAFDIILNEGVVFVAPRIDVTNDILKLLGKSKPIKK</sequence>
<dbReference type="Gene3D" id="3.30.910.20">
    <property type="entry name" value="Skp domain"/>
    <property type="match status" value="1"/>
</dbReference>
<gene>
    <name evidence="3" type="ORF">MNBD_GAMMA11-2984</name>
</gene>
<proteinExistence type="inferred from homology"/>
<evidence type="ECO:0008006" key="4">
    <source>
        <dbReference type="Google" id="ProtNLM"/>
    </source>
</evidence>